<dbReference type="AlphaFoldDB" id="A0A1H3KMA2"/>
<sequence length="105" mass="12092">MRKPSVKCALLAAMIAEHRWGSPIVEENLLSIAAIETSDYPTASDVFDELRSKPYITNQGNRGIELDNSEFGHLADVLYHECDWEPFEIKSRLKHYEGWETHDWA</sequence>
<dbReference type="GeneID" id="14336657"/>
<keyword evidence="2" id="KW-1185">Reference proteome</keyword>
<evidence type="ECO:0000313" key="2">
    <source>
        <dbReference type="Proteomes" id="UP000199170"/>
    </source>
</evidence>
<protein>
    <submittedName>
        <fullName evidence="1">Uncharacterized protein</fullName>
    </submittedName>
</protein>
<evidence type="ECO:0000313" key="1">
    <source>
        <dbReference type="EMBL" id="SDY52734.1"/>
    </source>
</evidence>
<reference evidence="2" key="1">
    <citation type="submission" date="2016-10" db="EMBL/GenBank/DDBJ databases">
        <authorList>
            <person name="Varghese N."/>
            <person name="Submissions S."/>
        </authorList>
    </citation>
    <scope>NUCLEOTIDE SEQUENCE [LARGE SCALE GENOMIC DNA]</scope>
    <source>
        <strain evidence="2">CGMCC 1.10118</strain>
    </source>
</reference>
<dbReference type="RefSeq" id="WP_015310324.1">
    <property type="nucleotide sequence ID" value="NZ_FNPB01000020.1"/>
</dbReference>
<gene>
    <name evidence="1" type="ORF">SAMN04487946_12026</name>
</gene>
<accession>A0A1H3KMA2</accession>
<organism evidence="1 2">
    <name type="scientific">Halobellus clavatus</name>
    <dbReference type="NCBI Taxonomy" id="660517"/>
    <lineage>
        <taxon>Archaea</taxon>
        <taxon>Methanobacteriati</taxon>
        <taxon>Methanobacteriota</taxon>
        <taxon>Stenosarchaea group</taxon>
        <taxon>Halobacteria</taxon>
        <taxon>Halobacteriales</taxon>
        <taxon>Haloferacaceae</taxon>
        <taxon>Halobellus</taxon>
    </lineage>
</organism>
<dbReference type="Proteomes" id="UP000199170">
    <property type="component" value="Unassembled WGS sequence"/>
</dbReference>
<dbReference type="STRING" id="660517.SAMN04487946_12026"/>
<name>A0A1H3KMA2_9EURY</name>
<proteinExistence type="predicted"/>
<dbReference type="OrthoDB" id="224044at2157"/>
<dbReference type="EMBL" id="FNPB01000020">
    <property type="protein sequence ID" value="SDY52734.1"/>
    <property type="molecule type" value="Genomic_DNA"/>
</dbReference>